<evidence type="ECO:0000313" key="1">
    <source>
        <dbReference type="EMBL" id="EGW30833.1"/>
    </source>
</evidence>
<dbReference type="PROSITE" id="PS50896">
    <property type="entry name" value="LISH"/>
    <property type="match status" value="1"/>
</dbReference>
<dbReference type="InterPro" id="IPR036322">
    <property type="entry name" value="WD40_repeat_dom_sf"/>
</dbReference>
<dbReference type="eggNOG" id="ENOG502RZPK">
    <property type="taxonomic scope" value="Eukaryota"/>
</dbReference>
<reference evidence="1 2" key="1">
    <citation type="journal article" date="2011" name="Proc. Natl. Acad. Sci. U.S.A.">
        <title>Comparative genomics of xylose-fermenting fungi for enhanced biofuel production.</title>
        <authorList>
            <person name="Wohlbach D.J."/>
            <person name="Kuo A."/>
            <person name="Sato T.K."/>
            <person name="Potts K.M."/>
            <person name="Salamov A.A."/>
            <person name="LaButti K.M."/>
            <person name="Sun H."/>
            <person name="Clum A."/>
            <person name="Pangilinan J.L."/>
            <person name="Lindquist E.A."/>
            <person name="Lucas S."/>
            <person name="Lapidus A."/>
            <person name="Jin M."/>
            <person name="Gunawan C."/>
            <person name="Balan V."/>
            <person name="Dale B.E."/>
            <person name="Jeffries T.W."/>
            <person name="Zinkel R."/>
            <person name="Barry K.W."/>
            <person name="Grigoriev I.V."/>
            <person name="Gasch A.P."/>
        </authorList>
    </citation>
    <scope>NUCLEOTIDE SEQUENCE [LARGE SCALE GENOMIC DNA]</scope>
    <source>
        <strain evidence="2">NRRL Y-27907 / 11-Y1</strain>
    </source>
</reference>
<dbReference type="GeneID" id="18874437"/>
<evidence type="ECO:0000313" key="2">
    <source>
        <dbReference type="Proteomes" id="UP000000709"/>
    </source>
</evidence>
<dbReference type="InParanoid" id="G3AT70"/>
<dbReference type="RefSeq" id="XP_007376866.1">
    <property type="nucleotide sequence ID" value="XM_007376804.1"/>
</dbReference>
<gene>
    <name evidence="1" type="ORF">SPAPADRAFT_62700</name>
</gene>
<sequence>MSKVTTPVHNLIAHFLAENGYEKTLREFQSEHGQPIDQVKVGDESLTDIISDRINFNQLAPSLENLDIGNRRLSFSGSGYLKSVSKDQLQNWVTPFPHLAKELVDIDGMVISTSYLDGCVYFSTNNSQIYIVDDKHVVYRSKFPVVIKKIIPIKQDQLLLVGMSGMFYLYFKQNERWQTVVEFPVHKRLIIDAKHVRFNDCDYIVTLGWDFYLKVIKLEAENKFTIVSEFKLNQQGTCFDLINHNNQLLIVVGKLDNTLLDVFELQENKLELLFKISLNDAEFSASEFSPRYITIQHFGSSVPLIAVATSHEPYMRLIVVTLDMIEGQEHEIKRNQIVKNLNTMSPQDKFSQPIIAWRLPKHVNGADVTIEATKSSGIWIMGDDGVIRGIDLVDDKVVVELKDVHQGKIKDFL</sequence>
<organism evidence="2">
    <name type="scientific">Spathaspora passalidarum (strain NRRL Y-27907 / 11-Y1)</name>
    <dbReference type="NCBI Taxonomy" id="619300"/>
    <lineage>
        <taxon>Eukaryota</taxon>
        <taxon>Fungi</taxon>
        <taxon>Dikarya</taxon>
        <taxon>Ascomycota</taxon>
        <taxon>Saccharomycotina</taxon>
        <taxon>Pichiomycetes</taxon>
        <taxon>Debaryomycetaceae</taxon>
        <taxon>Spathaspora</taxon>
    </lineage>
</organism>
<keyword evidence="2" id="KW-1185">Reference proteome</keyword>
<dbReference type="STRING" id="619300.G3AT70"/>
<dbReference type="EMBL" id="GL996504">
    <property type="protein sequence ID" value="EGW30833.1"/>
    <property type="molecule type" value="Genomic_DNA"/>
</dbReference>
<dbReference type="FunCoup" id="G3AT70">
    <property type="interactions" value="17"/>
</dbReference>
<dbReference type="AlphaFoldDB" id="G3AT70"/>
<dbReference type="OMA" id="MKVIIVR"/>
<proteinExistence type="predicted"/>
<accession>G3AT70</accession>
<dbReference type="HOGENOM" id="CLU_665828_0_0_1"/>
<dbReference type="SUPFAM" id="SSF50978">
    <property type="entry name" value="WD40 repeat-like"/>
    <property type="match status" value="1"/>
</dbReference>
<dbReference type="Proteomes" id="UP000000709">
    <property type="component" value="Unassembled WGS sequence"/>
</dbReference>
<dbReference type="InterPro" id="IPR006594">
    <property type="entry name" value="LisH"/>
</dbReference>
<dbReference type="KEGG" id="spaa:SPAPADRAFT_62700"/>
<feature type="non-terminal residue" evidence="1">
    <location>
        <position position="413"/>
    </location>
</feature>
<protein>
    <submittedName>
        <fullName evidence="1">Uncharacterized protein</fullName>
    </submittedName>
</protein>
<dbReference type="OrthoDB" id="1932312at2759"/>
<name>G3AT70_SPAPN</name>